<dbReference type="OrthoDB" id="9771835at2"/>
<dbReference type="Gene3D" id="3.40.50.970">
    <property type="match status" value="1"/>
</dbReference>
<accession>A0A1W5ZZN3</accession>
<dbReference type="InterPro" id="IPR029061">
    <property type="entry name" value="THDP-binding"/>
</dbReference>
<dbReference type="STRING" id="402384.HM131_18435"/>
<reference evidence="5 6" key="1">
    <citation type="submission" date="2017-04" db="EMBL/GenBank/DDBJ databases">
        <title>The whole genome sequencing and assembly of Halobacillus mangrovi strain.</title>
        <authorList>
            <person name="Lee S.-J."/>
            <person name="Park M.-K."/>
            <person name="Kim J.-Y."/>
            <person name="Lee Y.-J."/>
            <person name="Yi H."/>
            <person name="Bahn Y.-S."/>
            <person name="Kim J.F."/>
            <person name="Lee D.-W."/>
        </authorList>
    </citation>
    <scope>NUCLEOTIDE SEQUENCE [LARGE SCALE GENOMIC DNA]</scope>
    <source>
        <strain evidence="5 6">KTB 131</strain>
    </source>
</reference>
<keyword evidence="6" id="KW-1185">Reference proteome</keyword>
<dbReference type="FunFam" id="3.40.50.970:FF:000001">
    <property type="entry name" value="Pyruvate dehydrogenase E1 beta subunit"/>
    <property type="match status" value="1"/>
</dbReference>
<dbReference type="SMART" id="SM00861">
    <property type="entry name" value="Transket_pyr"/>
    <property type="match status" value="1"/>
</dbReference>
<dbReference type="SUPFAM" id="SSF52518">
    <property type="entry name" value="Thiamin diphosphate-binding fold (THDP-binding)"/>
    <property type="match status" value="1"/>
</dbReference>
<dbReference type="Gene3D" id="3.40.50.920">
    <property type="match status" value="1"/>
</dbReference>
<dbReference type="FunFam" id="3.40.50.920:FF:000001">
    <property type="entry name" value="Pyruvate dehydrogenase E1 beta subunit"/>
    <property type="match status" value="1"/>
</dbReference>
<gene>
    <name evidence="5" type="ORF">HM131_18435</name>
</gene>
<dbReference type="RefSeq" id="WP_085031156.1">
    <property type="nucleotide sequence ID" value="NZ_CP020772.1"/>
</dbReference>
<dbReference type="PANTHER" id="PTHR43257:SF2">
    <property type="entry name" value="PYRUVATE DEHYDROGENASE E1 COMPONENT SUBUNIT BETA"/>
    <property type="match status" value="1"/>
</dbReference>
<dbReference type="Pfam" id="PF02779">
    <property type="entry name" value="Transket_pyr"/>
    <property type="match status" value="1"/>
</dbReference>
<comment type="cofactor">
    <cofactor evidence="1">
        <name>thiamine diphosphate</name>
        <dbReference type="ChEBI" id="CHEBI:58937"/>
    </cofactor>
</comment>
<proteinExistence type="predicted"/>
<protein>
    <submittedName>
        <fullName evidence="5">Alpha-ketoacid dehydrogenase subunit beta</fullName>
    </submittedName>
</protein>
<feature type="domain" description="Transketolase-like pyrimidine-binding" evidence="4">
    <location>
        <begin position="10"/>
        <end position="185"/>
    </location>
</feature>
<dbReference type="EMBL" id="CP020772">
    <property type="protein sequence ID" value="ARI78697.1"/>
    <property type="molecule type" value="Genomic_DNA"/>
</dbReference>
<keyword evidence="3" id="KW-0786">Thiamine pyrophosphate</keyword>
<dbReference type="InterPro" id="IPR033248">
    <property type="entry name" value="Transketolase_C"/>
</dbReference>
<evidence type="ECO:0000259" key="4">
    <source>
        <dbReference type="SMART" id="SM00861"/>
    </source>
</evidence>
<dbReference type="SUPFAM" id="SSF52922">
    <property type="entry name" value="TK C-terminal domain-like"/>
    <property type="match status" value="1"/>
</dbReference>
<evidence type="ECO:0000256" key="2">
    <source>
        <dbReference type="ARBA" id="ARBA00023002"/>
    </source>
</evidence>
<organism evidence="5 6">
    <name type="scientific">Halobacillus mangrovi</name>
    <dbReference type="NCBI Taxonomy" id="402384"/>
    <lineage>
        <taxon>Bacteria</taxon>
        <taxon>Bacillati</taxon>
        <taxon>Bacillota</taxon>
        <taxon>Bacilli</taxon>
        <taxon>Bacillales</taxon>
        <taxon>Bacillaceae</taxon>
        <taxon>Halobacillus</taxon>
    </lineage>
</organism>
<evidence type="ECO:0000313" key="6">
    <source>
        <dbReference type="Proteomes" id="UP000192527"/>
    </source>
</evidence>
<dbReference type="InterPro" id="IPR005475">
    <property type="entry name" value="Transketolase-like_Pyr-bd"/>
</dbReference>
<dbReference type="AlphaFoldDB" id="A0A1W5ZZN3"/>
<evidence type="ECO:0000313" key="5">
    <source>
        <dbReference type="EMBL" id="ARI78697.1"/>
    </source>
</evidence>
<dbReference type="InterPro" id="IPR009014">
    <property type="entry name" value="Transketo_C/PFOR_II"/>
</dbReference>
<dbReference type="KEGG" id="hmn:HM131_18435"/>
<evidence type="ECO:0000256" key="3">
    <source>
        <dbReference type="ARBA" id="ARBA00023052"/>
    </source>
</evidence>
<dbReference type="Proteomes" id="UP000192527">
    <property type="component" value="Chromosome"/>
</dbReference>
<dbReference type="GO" id="GO:0016491">
    <property type="term" value="F:oxidoreductase activity"/>
    <property type="evidence" value="ECO:0007669"/>
    <property type="project" value="UniProtKB-KW"/>
</dbReference>
<dbReference type="PANTHER" id="PTHR43257">
    <property type="entry name" value="PYRUVATE DEHYDROGENASE E1 COMPONENT BETA SUBUNIT"/>
    <property type="match status" value="1"/>
</dbReference>
<name>A0A1W5ZZN3_9BACI</name>
<keyword evidence="2" id="KW-0560">Oxidoreductase</keyword>
<evidence type="ECO:0000256" key="1">
    <source>
        <dbReference type="ARBA" id="ARBA00001964"/>
    </source>
</evidence>
<sequence length="332" mass="36590">MTTAVQVKKLTMVQAVTDAMRTMLEEDESVLVLGEDVGKNGGVFRATEGLFEQFGEERVIDTPLAESGIIGTSIGLAVNGFRPITEMQFLGFIYPAFNQLMTHATRMRQRSMGRYTVPMVIRAPYGAGVKAPEIHSDSVEALFTQIPGLKVVIPSNAYDAKGLLIASIEDPDPVLFLEPMRSYRSSRTEVPEERYSIELGKASYVKKGNDVTVLTWGAMVPDTVKAVEQFEKNQKTTCDVIDLRTLYPLDKETIQESVEKTGRVVIVHEAPATGGVNAEIISVINDTAFFFLKAPIQKVTGFDTPVPVYSLEKEYLPSSEKIIHAINTALSY</sequence>
<dbReference type="CDD" id="cd07036">
    <property type="entry name" value="TPP_PYR_E1-PDHc-beta_like"/>
    <property type="match status" value="1"/>
</dbReference>
<dbReference type="Pfam" id="PF02780">
    <property type="entry name" value="Transketolase_C"/>
    <property type="match status" value="1"/>
</dbReference>